<protein>
    <submittedName>
        <fullName evidence="6">ABC-2 type transport system ATP-binding protein</fullName>
    </submittedName>
</protein>
<dbReference type="InterPro" id="IPR003439">
    <property type="entry name" value="ABC_transporter-like_ATP-bd"/>
</dbReference>
<sequence length="303" mass="33265">MGMAIEVEGLVKRYRRKPALDGVSLSVADGDAFGYVGPNGAGKTTTIRCLLGLVRPTAGVIRILGHNVATDLGAVLADVGHLPGEFGLWPQLTGAECLDYLGTLQQRAPVRRRELCDRLELSQADLRRQVRLYSRGMKQKIGIIQAFQHEPRALVLDEPTEGLDPVMKERFVELLAGHRQAGGTIFLSSHILSEVEETTERVAVLKAGRIVRTGATADLTGERVRHCTLVLKQPLADAAALDIEGVSGLESDGLIHRFEFRGDMEPLMRRLGTFAVQEFLSEPEHLAETFFEIYGDSDQGRSR</sequence>
<dbReference type="AlphaFoldDB" id="A0A4R6KEI4"/>
<dbReference type="PANTHER" id="PTHR43335">
    <property type="entry name" value="ABC TRANSPORTER, ATP-BINDING PROTEIN"/>
    <property type="match status" value="1"/>
</dbReference>
<reference evidence="6 7" key="1">
    <citation type="submission" date="2019-03" db="EMBL/GenBank/DDBJ databases">
        <title>Genomic Encyclopedia of Type Strains, Phase III (KMG-III): the genomes of soil and plant-associated and newly described type strains.</title>
        <authorList>
            <person name="Whitman W."/>
        </authorList>
    </citation>
    <scope>NUCLEOTIDE SEQUENCE [LARGE SCALE GENOMIC DNA]</scope>
    <source>
        <strain evidence="6 7">VKM Ac-2527</strain>
    </source>
</reference>
<name>A0A4R6KEI4_9ACTN</name>
<keyword evidence="3" id="KW-0547">Nucleotide-binding</keyword>
<evidence type="ECO:0000313" key="6">
    <source>
        <dbReference type="EMBL" id="TDO48021.1"/>
    </source>
</evidence>
<dbReference type="InterPro" id="IPR003593">
    <property type="entry name" value="AAA+_ATPase"/>
</dbReference>
<dbReference type="EMBL" id="SNWQ01000008">
    <property type="protein sequence ID" value="TDO48021.1"/>
    <property type="molecule type" value="Genomic_DNA"/>
</dbReference>
<dbReference type="CDD" id="cd03230">
    <property type="entry name" value="ABC_DR_subfamily_A"/>
    <property type="match status" value="1"/>
</dbReference>
<dbReference type="OrthoDB" id="9804819at2"/>
<feature type="domain" description="ABC transporter" evidence="5">
    <location>
        <begin position="5"/>
        <end position="232"/>
    </location>
</feature>
<keyword evidence="2" id="KW-0813">Transport</keyword>
<evidence type="ECO:0000259" key="5">
    <source>
        <dbReference type="PROSITE" id="PS50893"/>
    </source>
</evidence>
<dbReference type="InterPro" id="IPR027417">
    <property type="entry name" value="P-loop_NTPase"/>
</dbReference>
<evidence type="ECO:0000256" key="2">
    <source>
        <dbReference type="ARBA" id="ARBA00022448"/>
    </source>
</evidence>
<comment type="similarity">
    <text evidence="1">Belongs to the ABC transporter superfamily.</text>
</comment>
<keyword evidence="7" id="KW-1185">Reference proteome</keyword>
<dbReference type="GO" id="GO:0005524">
    <property type="term" value="F:ATP binding"/>
    <property type="evidence" value="ECO:0007669"/>
    <property type="project" value="UniProtKB-KW"/>
</dbReference>
<organism evidence="6 7">
    <name type="scientific">Kribbella caucasensis</name>
    <dbReference type="NCBI Taxonomy" id="2512215"/>
    <lineage>
        <taxon>Bacteria</taxon>
        <taxon>Bacillati</taxon>
        <taxon>Actinomycetota</taxon>
        <taxon>Actinomycetes</taxon>
        <taxon>Propionibacteriales</taxon>
        <taxon>Kribbellaceae</taxon>
        <taxon>Kribbella</taxon>
    </lineage>
</organism>
<dbReference type="PROSITE" id="PS50893">
    <property type="entry name" value="ABC_TRANSPORTER_2"/>
    <property type="match status" value="1"/>
</dbReference>
<keyword evidence="4 6" id="KW-0067">ATP-binding</keyword>
<proteinExistence type="inferred from homology"/>
<evidence type="ECO:0000313" key="7">
    <source>
        <dbReference type="Proteomes" id="UP000295388"/>
    </source>
</evidence>
<dbReference type="Pfam" id="PF00005">
    <property type="entry name" value="ABC_tran"/>
    <property type="match status" value="1"/>
</dbReference>
<accession>A0A4R6KEI4</accession>
<dbReference type="SMART" id="SM00382">
    <property type="entry name" value="AAA"/>
    <property type="match status" value="1"/>
</dbReference>
<dbReference type="Proteomes" id="UP000295388">
    <property type="component" value="Unassembled WGS sequence"/>
</dbReference>
<evidence type="ECO:0000256" key="4">
    <source>
        <dbReference type="ARBA" id="ARBA00022840"/>
    </source>
</evidence>
<comment type="caution">
    <text evidence="6">The sequence shown here is derived from an EMBL/GenBank/DDBJ whole genome shotgun (WGS) entry which is preliminary data.</text>
</comment>
<dbReference type="SUPFAM" id="SSF52540">
    <property type="entry name" value="P-loop containing nucleoside triphosphate hydrolases"/>
    <property type="match status" value="1"/>
</dbReference>
<evidence type="ECO:0000256" key="3">
    <source>
        <dbReference type="ARBA" id="ARBA00022741"/>
    </source>
</evidence>
<dbReference type="Gene3D" id="3.40.50.300">
    <property type="entry name" value="P-loop containing nucleotide triphosphate hydrolases"/>
    <property type="match status" value="1"/>
</dbReference>
<evidence type="ECO:0000256" key="1">
    <source>
        <dbReference type="ARBA" id="ARBA00005417"/>
    </source>
</evidence>
<gene>
    <name evidence="6" type="ORF">EV643_108338</name>
</gene>
<dbReference type="GO" id="GO:0016887">
    <property type="term" value="F:ATP hydrolysis activity"/>
    <property type="evidence" value="ECO:0007669"/>
    <property type="project" value="InterPro"/>
</dbReference>